<protein>
    <submittedName>
        <fullName evidence="5">Phosphoadenosine phosphosulfate reductase</fullName>
    </submittedName>
</protein>
<evidence type="ECO:0000256" key="1">
    <source>
        <dbReference type="ARBA" id="ARBA00009732"/>
    </source>
</evidence>
<dbReference type="eggNOG" id="COG0175">
    <property type="taxonomic scope" value="Bacteria"/>
</dbReference>
<sequence>MPVVRGALGGETGAGREMPAHPTLDSARAMIRQAHQDAAGRLLLTTSGGETSALMPHLVASVIGKDFPLVFVDHGFYCRATYAMVEYFRAQAFDLRIYRSHPAPGDIERHYAGWRDPASPHFSLVVRKIKHEPLNRAFAELKPRMWLRGIMRHETPERQAAAPIQFKNGVYQVHPILDWQKADALDYLELHGLPINADHWDPTKGRDQRGECLIGDYCGVQHSATSTPEPEG</sequence>
<dbReference type="InterPro" id="IPR014729">
    <property type="entry name" value="Rossmann-like_a/b/a_fold"/>
</dbReference>
<dbReference type="GO" id="GO:0004604">
    <property type="term" value="F:phosphoadenylyl-sulfate reductase (thioredoxin) activity"/>
    <property type="evidence" value="ECO:0007669"/>
    <property type="project" value="TreeGrafter"/>
</dbReference>
<evidence type="ECO:0000313" key="6">
    <source>
        <dbReference type="Proteomes" id="UP000004200"/>
    </source>
</evidence>
<organism evidence="5 6">
    <name type="scientific">Thiorhodococcus drewsii AZ1</name>
    <dbReference type="NCBI Taxonomy" id="765913"/>
    <lineage>
        <taxon>Bacteria</taxon>
        <taxon>Pseudomonadati</taxon>
        <taxon>Pseudomonadota</taxon>
        <taxon>Gammaproteobacteria</taxon>
        <taxon>Chromatiales</taxon>
        <taxon>Chromatiaceae</taxon>
        <taxon>Thiorhodococcus</taxon>
    </lineage>
</organism>
<evidence type="ECO:0000256" key="2">
    <source>
        <dbReference type="ARBA" id="ARBA00024327"/>
    </source>
</evidence>
<dbReference type="EMBL" id="AFWT01000035">
    <property type="protein sequence ID" value="EGV28545.1"/>
    <property type="molecule type" value="Genomic_DNA"/>
</dbReference>
<dbReference type="InterPro" id="IPR002500">
    <property type="entry name" value="PAPS_reduct_dom"/>
</dbReference>
<dbReference type="STRING" id="765913.ThidrDRAFT_3695"/>
<evidence type="ECO:0000313" key="5">
    <source>
        <dbReference type="EMBL" id="EGV28545.1"/>
    </source>
</evidence>
<dbReference type="AlphaFoldDB" id="G2E5Y2"/>
<evidence type="ECO:0000256" key="3">
    <source>
        <dbReference type="SAM" id="MobiDB-lite"/>
    </source>
</evidence>
<dbReference type="RefSeq" id="WP_007042408.1">
    <property type="nucleotide sequence ID" value="NZ_AFWT01000035.1"/>
</dbReference>
<accession>G2E5Y2</accession>
<proteinExistence type="inferred from homology"/>
<dbReference type="OrthoDB" id="9794018at2"/>
<comment type="caution">
    <text evidence="5">The sequence shown here is derived from an EMBL/GenBank/DDBJ whole genome shotgun (WGS) entry which is preliminary data.</text>
</comment>
<dbReference type="Pfam" id="PF01507">
    <property type="entry name" value="PAPS_reduct"/>
    <property type="match status" value="1"/>
</dbReference>
<comment type="pathway">
    <text evidence="2">Sulfur metabolism; hydrogen sulfide biosynthesis; sulfite from sulfate.</text>
</comment>
<reference evidence="5 6" key="1">
    <citation type="submission" date="2011-06" db="EMBL/GenBank/DDBJ databases">
        <title>The draft genome of Thiorhodococcus drewsii AZ1.</title>
        <authorList>
            <consortium name="US DOE Joint Genome Institute (JGI-PGF)"/>
            <person name="Lucas S."/>
            <person name="Han J."/>
            <person name="Lapidus A."/>
            <person name="Cheng J.-F."/>
            <person name="Goodwin L."/>
            <person name="Pitluck S."/>
            <person name="Peters L."/>
            <person name="Land M.L."/>
            <person name="Hauser L."/>
            <person name="Vogl K."/>
            <person name="Liu Z."/>
            <person name="Imhoff J."/>
            <person name="Thiel V."/>
            <person name="Frigaard N.-U."/>
            <person name="Bryant D.A."/>
            <person name="Woyke T.J."/>
        </authorList>
    </citation>
    <scope>NUCLEOTIDE SEQUENCE [LARGE SCALE GENOMIC DNA]</scope>
    <source>
        <strain evidence="5 6">AZ1</strain>
    </source>
</reference>
<keyword evidence="6" id="KW-1185">Reference proteome</keyword>
<dbReference type="PANTHER" id="PTHR46509">
    <property type="entry name" value="PHOSPHOADENOSINE PHOSPHOSULFATE REDUCTASE"/>
    <property type="match status" value="1"/>
</dbReference>
<dbReference type="GO" id="GO:0005737">
    <property type="term" value="C:cytoplasm"/>
    <property type="evidence" value="ECO:0007669"/>
    <property type="project" value="TreeGrafter"/>
</dbReference>
<dbReference type="SUPFAM" id="SSF52402">
    <property type="entry name" value="Adenine nucleotide alpha hydrolases-like"/>
    <property type="match status" value="1"/>
</dbReference>
<dbReference type="Gene3D" id="3.40.50.620">
    <property type="entry name" value="HUPs"/>
    <property type="match status" value="1"/>
</dbReference>
<comment type="similarity">
    <text evidence="1">Belongs to the PAPS reductase family. CysH subfamily.</text>
</comment>
<feature type="domain" description="Phosphoadenosine phosphosulphate reductase" evidence="4">
    <location>
        <begin position="42"/>
        <end position="196"/>
    </location>
</feature>
<gene>
    <name evidence="5" type="ORF">ThidrDRAFT_3695</name>
</gene>
<name>G2E5Y2_9GAMM</name>
<dbReference type="PANTHER" id="PTHR46509:SF1">
    <property type="entry name" value="PHOSPHOADENOSINE PHOSPHOSULFATE REDUCTASE"/>
    <property type="match status" value="1"/>
</dbReference>
<dbReference type="Proteomes" id="UP000004200">
    <property type="component" value="Unassembled WGS sequence"/>
</dbReference>
<feature type="region of interest" description="Disordered" evidence="3">
    <location>
        <begin position="1"/>
        <end position="21"/>
    </location>
</feature>
<evidence type="ECO:0000259" key="4">
    <source>
        <dbReference type="Pfam" id="PF01507"/>
    </source>
</evidence>
<dbReference type="GO" id="GO:0019379">
    <property type="term" value="P:sulfate assimilation, phosphoadenylyl sulfate reduction by phosphoadenylyl-sulfate reductase (thioredoxin)"/>
    <property type="evidence" value="ECO:0007669"/>
    <property type="project" value="TreeGrafter"/>
</dbReference>